<dbReference type="eggNOG" id="ENOG502RGMD">
    <property type="taxonomic scope" value="Eukaryota"/>
</dbReference>
<dbReference type="HOGENOM" id="CLU_491093_0_0_1"/>
<evidence type="ECO:0000313" key="2">
    <source>
        <dbReference type="EMBL" id="EMF14369.1"/>
    </source>
</evidence>
<keyword evidence="3" id="KW-1185">Reference proteome</keyword>
<organism evidence="2 3">
    <name type="scientific">Sphaerulina musiva (strain SO2202)</name>
    <name type="common">Poplar stem canker fungus</name>
    <name type="synonym">Septoria musiva</name>
    <dbReference type="NCBI Taxonomy" id="692275"/>
    <lineage>
        <taxon>Eukaryota</taxon>
        <taxon>Fungi</taxon>
        <taxon>Dikarya</taxon>
        <taxon>Ascomycota</taxon>
        <taxon>Pezizomycotina</taxon>
        <taxon>Dothideomycetes</taxon>
        <taxon>Dothideomycetidae</taxon>
        <taxon>Mycosphaerellales</taxon>
        <taxon>Mycosphaerellaceae</taxon>
        <taxon>Sphaerulina</taxon>
    </lineage>
</organism>
<feature type="region of interest" description="Disordered" evidence="1">
    <location>
        <begin position="600"/>
        <end position="626"/>
    </location>
</feature>
<gene>
    <name evidence="2" type="ORF">SEPMUDRAFT_132044</name>
</gene>
<dbReference type="OrthoDB" id="3824970at2759"/>
<evidence type="ECO:0000313" key="3">
    <source>
        <dbReference type="Proteomes" id="UP000016931"/>
    </source>
</evidence>
<proteinExistence type="predicted"/>
<dbReference type="RefSeq" id="XP_016762490.1">
    <property type="nucleotide sequence ID" value="XM_016902467.1"/>
</dbReference>
<dbReference type="EMBL" id="KB456262">
    <property type="protein sequence ID" value="EMF14369.1"/>
    <property type="molecule type" value="Genomic_DNA"/>
</dbReference>
<dbReference type="OMA" id="CCACSAS"/>
<dbReference type="GeneID" id="27899604"/>
<dbReference type="AlphaFoldDB" id="M3D8Z8"/>
<sequence length="626" mass="72849">MVDRINNRHLNKNILETFGLDPTIGQTFYDSDSDSSGFEEAERVDFGGDAASPTWNAGVGAFRRHHTVFVNYPALNLLTSPTEEFLMNKPQSPKERYAPHPLVRDDEVMRHAARDKITDNGFYSVYRCDQDVPNPCVREFTNSDIFIDVEEAIKCHGKTDLSVVMFKDNARPELGPQIRIRRLTRFIWGKIVDYNEQDYTFVLKDFLSMTKIGSTKINPTWFQDLVHLMGVESDRAARFIAFQLEHYTTTGTPRKDLLDNYTKFHKSFGAEPRWFEDFDAHLSLIVQEHKTPAYKLAPKCMYCRLKCELDVSLPCSKDHVIHEACLMGICRSTDIVKVACLICNTRIFTNPDRINELKFNVHPDGLFYHDDRYTDWENYEKSCSDLDSTSASTNTFPITVNRTFLSHLWRHVVRESIEPNIPEHLRFDVPDEYTLLESLVEGQFMHLEGVRTTIASLDRWIKRRVYFRFRSDFLKWNLEQALTPDEKRMLARGSHEFMQKIALRRGWYDAYLKNLNRTLQFLSMRCCACSASSSSSSSSEQGQQGIHSVYGYHWHGYRDFYNPRMVEREQEIATTARREIYEWQGSQAGKRMMELFEIEVKKGEGGKSHHGSKDGRKEGRREGKVR</sequence>
<name>M3D8Z8_SPHMS</name>
<dbReference type="Proteomes" id="UP000016931">
    <property type="component" value="Unassembled WGS sequence"/>
</dbReference>
<protein>
    <submittedName>
        <fullName evidence="2">Uncharacterized protein</fullName>
    </submittedName>
</protein>
<reference evidence="2 3" key="1">
    <citation type="journal article" date="2012" name="PLoS Pathog.">
        <title>Diverse lifestyles and strategies of plant pathogenesis encoded in the genomes of eighteen Dothideomycetes fungi.</title>
        <authorList>
            <person name="Ohm R.A."/>
            <person name="Feau N."/>
            <person name="Henrissat B."/>
            <person name="Schoch C.L."/>
            <person name="Horwitz B.A."/>
            <person name="Barry K.W."/>
            <person name="Condon B.J."/>
            <person name="Copeland A.C."/>
            <person name="Dhillon B."/>
            <person name="Glaser F."/>
            <person name="Hesse C.N."/>
            <person name="Kosti I."/>
            <person name="LaButti K."/>
            <person name="Lindquist E.A."/>
            <person name="Lucas S."/>
            <person name="Salamov A.A."/>
            <person name="Bradshaw R.E."/>
            <person name="Ciuffetti L."/>
            <person name="Hamelin R.C."/>
            <person name="Kema G.H.J."/>
            <person name="Lawrence C."/>
            <person name="Scott J.A."/>
            <person name="Spatafora J.W."/>
            <person name="Turgeon B.G."/>
            <person name="de Wit P.J.G.M."/>
            <person name="Zhong S."/>
            <person name="Goodwin S.B."/>
            <person name="Grigoriev I.V."/>
        </authorList>
    </citation>
    <scope>NUCLEOTIDE SEQUENCE [LARGE SCALE GENOMIC DNA]</scope>
    <source>
        <strain evidence="2 3">SO2202</strain>
    </source>
</reference>
<evidence type="ECO:0000256" key="1">
    <source>
        <dbReference type="SAM" id="MobiDB-lite"/>
    </source>
</evidence>
<accession>M3D8Z8</accession>